<evidence type="ECO:0000313" key="3">
    <source>
        <dbReference type="Proteomes" id="UP000236884"/>
    </source>
</evidence>
<dbReference type="EMBL" id="AP014946">
    <property type="protein sequence ID" value="BAT60174.1"/>
    <property type="molecule type" value="Genomic_DNA"/>
</dbReference>
<feature type="chain" id="PRO_5006615905" description="DUF3617 family protein" evidence="1">
    <location>
        <begin position="22"/>
        <end position="180"/>
    </location>
</feature>
<dbReference type="RefSeq" id="WP_096356152.1">
    <property type="nucleotide sequence ID" value="NZ_AP014946.1"/>
</dbReference>
<sequence length="180" mass="19109">MIRTALTMAFALAGTVSFASAQALDLPPRKPGQWEVKIESQKPAGAPAMAMQACIDAATDKELMEFGLRMGKDKCQRFEMKREAGNIVIDATCKVGPVASTTRTIISGDFQSAYNVKIDGTTTMSAPGMPSGPQPMQMTQAGRWVAATCGGGMVPGDIQMQGLPKMNIKQLKQLAPMLGL</sequence>
<keyword evidence="3" id="KW-1185">Reference proteome</keyword>
<protein>
    <recommendedName>
        <fullName evidence="4">DUF3617 family protein</fullName>
    </recommendedName>
</protein>
<dbReference type="Pfam" id="PF12276">
    <property type="entry name" value="DUF3617"/>
    <property type="match status" value="1"/>
</dbReference>
<proteinExistence type="predicted"/>
<evidence type="ECO:0008006" key="4">
    <source>
        <dbReference type="Google" id="ProtNLM"/>
    </source>
</evidence>
<gene>
    <name evidence="2" type="ORF">GJW-30_1_02710</name>
</gene>
<evidence type="ECO:0000313" key="2">
    <source>
        <dbReference type="EMBL" id="BAT60174.1"/>
    </source>
</evidence>
<dbReference type="InterPro" id="IPR022061">
    <property type="entry name" value="DUF3617"/>
</dbReference>
<dbReference type="OrthoDB" id="8113882at2"/>
<name>A0A0S3PWA7_9BRAD</name>
<feature type="signal peptide" evidence="1">
    <location>
        <begin position="1"/>
        <end position="21"/>
    </location>
</feature>
<dbReference type="AlphaFoldDB" id="A0A0S3PWA7"/>
<dbReference type="Proteomes" id="UP000236884">
    <property type="component" value="Chromosome"/>
</dbReference>
<organism evidence="2 3">
    <name type="scientific">Variibacter gotjawalensis</name>
    <dbReference type="NCBI Taxonomy" id="1333996"/>
    <lineage>
        <taxon>Bacteria</taxon>
        <taxon>Pseudomonadati</taxon>
        <taxon>Pseudomonadota</taxon>
        <taxon>Alphaproteobacteria</taxon>
        <taxon>Hyphomicrobiales</taxon>
        <taxon>Nitrobacteraceae</taxon>
        <taxon>Variibacter</taxon>
    </lineage>
</organism>
<dbReference type="KEGG" id="vgo:GJW-30_1_02710"/>
<evidence type="ECO:0000256" key="1">
    <source>
        <dbReference type="SAM" id="SignalP"/>
    </source>
</evidence>
<reference evidence="2 3" key="1">
    <citation type="submission" date="2015-08" db="EMBL/GenBank/DDBJ databases">
        <title>Investigation of the bacterial diversity of lava forest soil.</title>
        <authorList>
            <person name="Lee J.S."/>
        </authorList>
    </citation>
    <scope>NUCLEOTIDE SEQUENCE [LARGE SCALE GENOMIC DNA]</scope>
    <source>
        <strain evidence="2 3">GJW-30</strain>
    </source>
</reference>
<keyword evidence="1" id="KW-0732">Signal</keyword>
<accession>A0A0S3PWA7</accession>